<accession>A0A3B0V8A5</accession>
<gene>
    <name evidence="1" type="ORF">MNBD_DELTA04-1306</name>
</gene>
<dbReference type="Pfam" id="PF06180">
    <property type="entry name" value="CbiK"/>
    <property type="match status" value="1"/>
</dbReference>
<name>A0A3B0V8A5_9ZZZZ</name>
<dbReference type="EC" id="4.99.1.3" evidence="1"/>
<dbReference type="EC" id="4.99.1.4" evidence="1"/>
<reference evidence="1" key="1">
    <citation type="submission" date="2018-06" db="EMBL/GenBank/DDBJ databases">
        <authorList>
            <person name="Zhirakovskaya E."/>
        </authorList>
    </citation>
    <scope>NUCLEOTIDE SEQUENCE</scope>
</reference>
<protein>
    <submittedName>
        <fullName evidence="1">Sirohydrochlorin cobaltochelatase CbiK @ Sirohydrochlorin ferrochelatase activity of CbiK</fullName>
        <ecNumber evidence="1">4.99.1.3</ecNumber>
        <ecNumber evidence="1">4.99.1.4</ecNumber>
    </submittedName>
</protein>
<dbReference type="GO" id="GO:0051266">
    <property type="term" value="F:sirohydrochlorin ferrochelatase activity"/>
    <property type="evidence" value="ECO:0007669"/>
    <property type="project" value="UniProtKB-EC"/>
</dbReference>
<dbReference type="InterPro" id="IPR010388">
    <property type="entry name" value="Anaerobic_Co-chelatase"/>
</dbReference>
<evidence type="ECO:0000313" key="1">
    <source>
        <dbReference type="EMBL" id="VAW37080.1"/>
    </source>
</evidence>
<dbReference type="GO" id="GO:0016852">
    <property type="term" value="F:sirohydrochlorin cobaltochelatase activity"/>
    <property type="evidence" value="ECO:0007669"/>
    <property type="project" value="UniProtKB-EC"/>
</dbReference>
<dbReference type="Gene3D" id="3.40.50.1400">
    <property type="match status" value="2"/>
</dbReference>
<dbReference type="AlphaFoldDB" id="A0A3B0V8A5"/>
<proteinExistence type="predicted"/>
<sequence length="220" mass="24400">MATIADLQDEGYRTIIVQPTFIYRGEEFADLASYIRGLDSIETVKPRNRPFKKLLLGRPLLGMPGPGHDYHEDMAAAAAALSSDVDLAGKDHAALVYMGHGNKFYSTGAYVEFQQVMREMYPEIPIFIGTVEGFPSLDYVLSAILHARVKKVILKPLMMVAAEHAGHDMAGDHEDSWKSVLGSQEIEVRCIMQGLGENPGIRDIFIRHLRDAAADNHLHP</sequence>
<keyword evidence="1" id="KW-0456">Lyase</keyword>
<dbReference type="GO" id="GO:0019251">
    <property type="term" value="P:anaerobic cobalamin biosynthetic process"/>
    <property type="evidence" value="ECO:0007669"/>
    <property type="project" value="InterPro"/>
</dbReference>
<dbReference type="SUPFAM" id="SSF53800">
    <property type="entry name" value="Chelatase"/>
    <property type="match status" value="1"/>
</dbReference>
<dbReference type="PIRSF" id="PIRSF033579">
    <property type="entry name" value="Anaer_Co_chel"/>
    <property type="match status" value="1"/>
</dbReference>
<dbReference type="CDD" id="cd03413">
    <property type="entry name" value="CbiK_C"/>
    <property type="match status" value="1"/>
</dbReference>
<organism evidence="1">
    <name type="scientific">hydrothermal vent metagenome</name>
    <dbReference type="NCBI Taxonomy" id="652676"/>
    <lineage>
        <taxon>unclassified sequences</taxon>
        <taxon>metagenomes</taxon>
        <taxon>ecological metagenomes</taxon>
    </lineage>
</organism>
<dbReference type="EMBL" id="UOEY01000036">
    <property type="protein sequence ID" value="VAW37080.1"/>
    <property type="molecule type" value="Genomic_DNA"/>
</dbReference>